<gene>
    <name evidence="17" type="ORF">APICC_07930</name>
</gene>
<dbReference type="PROSITE" id="PS50081">
    <property type="entry name" value="ZF_DAG_PE_2"/>
    <property type="match status" value="1"/>
</dbReference>
<dbReference type="EC" id="2.7.11.13" evidence="2"/>
<dbReference type="InterPro" id="IPR011009">
    <property type="entry name" value="Kinase-like_dom_sf"/>
</dbReference>
<evidence type="ECO:0000313" key="17">
    <source>
        <dbReference type="EMBL" id="PBC30896.1"/>
    </source>
</evidence>
<evidence type="ECO:0000313" key="18">
    <source>
        <dbReference type="Proteomes" id="UP000242457"/>
    </source>
</evidence>
<dbReference type="Gene3D" id="3.30.200.20">
    <property type="entry name" value="Phosphorylase Kinase, domain 1"/>
    <property type="match status" value="1"/>
</dbReference>
<dbReference type="PROSITE" id="PS50011">
    <property type="entry name" value="PROTEIN_KINASE_DOM"/>
    <property type="match status" value="1"/>
</dbReference>
<evidence type="ECO:0000259" key="14">
    <source>
        <dbReference type="PROSITE" id="PS50011"/>
    </source>
</evidence>
<evidence type="ECO:0000259" key="16">
    <source>
        <dbReference type="PROSITE" id="PS51285"/>
    </source>
</evidence>
<feature type="domain" description="Phorbol-ester/DAG-type" evidence="15">
    <location>
        <begin position="47"/>
        <end position="79"/>
    </location>
</feature>
<sequence>MIASIEFNVIRYRVVFYDPSYGIEVTVGNILCDRRRLLKSNIDRYLCTRFLVDRRQGFKCIQCKLLVHKKCHKVVRKPCLSVQQQQQQQMPSTESQTIDRNGDQQQLDSVQCSPVAHLEDEISESAIIEEHSRNRTGSEEREELPLDTLNDADNSNDMQRQYSLNDFELIRVIGRGSYAKVLMVELKRTKRIYAMKVIKKALVTDDEDIDWVQTEKHVFETASNHPFLVGLHSCFQTPSRLFFVIEFVRGGDLMFHMQRQRRLPEEHARFYAAEISLALNFLHEKGIIYRDLKLDNVLLDHEGHVKLTDYGMCKEGVREGDTTATFCGTPNYIAPEILRGEDYSFSVDWWALGVLLYEMLAGRSPFDIAGASENPDQNTEDYLFQVILQKTIRIPRSLSVKAASVLKSFLCKDPNERLGCGKRPTAFLDIVAHPFFKAIDWEMLEQKQVTPPYKPRLDSDRDLANFPPEFTDEPVHLTPDDPSRNRGYHNNVFLMTYSEENENDNNYNEYRLSPPFPFRYENPICSSSLSITDVTYGFSNNNEIISNYDEHNYDDEKDESPKKGLLKQMFCLPLN</sequence>
<evidence type="ECO:0000259" key="15">
    <source>
        <dbReference type="PROSITE" id="PS50081"/>
    </source>
</evidence>
<evidence type="ECO:0000256" key="12">
    <source>
        <dbReference type="PROSITE-ProRule" id="PRU10141"/>
    </source>
</evidence>
<dbReference type="Gene3D" id="3.30.60.20">
    <property type="match status" value="1"/>
</dbReference>
<evidence type="ECO:0000256" key="10">
    <source>
        <dbReference type="ARBA" id="ARBA00022833"/>
    </source>
</evidence>
<dbReference type="Pfam" id="PF00433">
    <property type="entry name" value="Pkinase_C"/>
    <property type="match status" value="1"/>
</dbReference>
<keyword evidence="5" id="KW-0808">Transferase</keyword>
<comment type="similarity">
    <text evidence="1">Belongs to the protein kinase superfamily. AGC Ser/Thr protein kinase family. PKC subfamily.</text>
</comment>
<dbReference type="GO" id="GO:0007163">
    <property type="term" value="P:establishment or maintenance of cell polarity"/>
    <property type="evidence" value="ECO:0007669"/>
    <property type="project" value="InterPro"/>
</dbReference>
<evidence type="ECO:0000256" key="1">
    <source>
        <dbReference type="ARBA" id="ARBA00005490"/>
    </source>
</evidence>
<dbReference type="InterPro" id="IPR017892">
    <property type="entry name" value="Pkinase_C"/>
</dbReference>
<keyword evidence="3" id="KW-0723">Serine/threonine-protein kinase</keyword>
<dbReference type="FunFam" id="1.10.510.10:FF:000048">
    <property type="entry name" value="Protein kinase C"/>
    <property type="match status" value="1"/>
</dbReference>
<keyword evidence="11 12" id="KW-0067">ATP-binding</keyword>
<feature type="domain" description="AGC-kinase C-terminal" evidence="16">
    <location>
        <begin position="437"/>
        <end position="507"/>
    </location>
</feature>
<keyword evidence="9 17" id="KW-0418">Kinase</keyword>
<proteinExistence type="inferred from homology"/>
<feature type="binding site" evidence="12">
    <location>
        <position position="200"/>
    </location>
    <ligand>
        <name>ATP</name>
        <dbReference type="ChEBI" id="CHEBI:30616"/>
    </ligand>
</feature>
<name>A0A2A3EI85_APICC</name>
<dbReference type="InterPro" id="IPR046349">
    <property type="entry name" value="C1-like_sf"/>
</dbReference>
<dbReference type="SMART" id="SM00220">
    <property type="entry name" value="S_TKc"/>
    <property type="match status" value="1"/>
</dbReference>
<dbReference type="PROSITE" id="PS51285">
    <property type="entry name" value="AGC_KINASE_CTER"/>
    <property type="match status" value="1"/>
</dbReference>
<dbReference type="InterPro" id="IPR000961">
    <property type="entry name" value="AGC-kinase_C"/>
</dbReference>
<dbReference type="PROSITE" id="PS00108">
    <property type="entry name" value="PROTEIN_KINASE_ST"/>
    <property type="match status" value="1"/>
</dbReference>
<accession>A0A2A3EI85</accession>
<dbReference type="Gene3D" id="1.10.510.10">
    <property type="entry name" value="Transferase(Phosphotransferase) domain 1"/>
    <property type="match status" value="1"/>
</dbReference>
<dbReference type="InterPro" id="IPR000719">
    <property type="entry name" value="Prot_kinase_dom"/>
</dbReference>
<keyword evidence="10" id="KW-0862">Zinc</keyword>
<dbReference type="Proteomes" id="UP000242457">
    <property type="component" value="Unassembled WGS sequence"/>
</dbReference>
<dbReference type="GO" id="GO:0005524">
    <property type="term" value="F:ATP binding"/>
    <property type="evidence" value="ECO:0007669"/>
    <property type="project" value="UniProtKB-UniRule"/>
</dbReference>
<organism evidence="17 18">
    <name type="scientific">Apis cerana cerana</name>
    <name type="common">Oriental honeybee</name>
    <dbReference type="NCBI Taxonomy" id="94128"/>
    <lineage>
        <taxon>Eukaryota</taxon>
        <taxon>Metazoa</taxon>
        <taxon>Ecdysozoa</taxon>
        <taxon>Arthropoda</taxon>
        <taxon>Hexapoda</taxon>
        <taxon>Insecta</taxon>
        <taxon>Pterygota</taxon>
        <taxon>Neoptera</taxon>
        <taxon>Endopterygota</taxon>
        <taxon>Hymenoptera</taxon>
        <taxon>Apocrita</taxon>
        <taxon>Aculeata</taxon>
        <taxon>Apoidea</taxon>
        <taxon>Anthophila</taxon>
        <taxon>Apidae</taxon>
        <taxon>Apis</taxon>
    </lineage>
</organism>
<dbReference type="FunFam" id="3.30.200.20:FF:000070">
    <property type="entry name" value="Protein kinase C"/>
    <property type="match status" value="1"/>
</dbReference>
<dbReference type="PANTHER" id="PTHR24351">
    <property type="entry name" value="RIBOSOMAL PROTEIN S6 KINASE"/>
    <property type="match status" value="1"/>
</dbReference>
<dbReference type="SUPFAM" id="SSF56112">
    <property type="entry name" value="Protein kinase-like (PK-like)"/>
    <property type="match status" value="1"/>
</dbReference>
<evidence type="ECO:0000256" key="7">
    <source>
        <dbReference type="ARBA" id="ARBA00022741"/>
    </source>
</evidence>
<dbReference type="EMBL" id="KZ288254">
    <property type="protein sequence ID" value="PBC30896.1"/>
    <property type="molecule type" value="Genomic_DNA"/>
</dbReference>
<evidence type="ECO:0000256" key="6">
    <source>
        <dbReference type="ARBA" id="ARBA00022723"/>
    </source>
</evidence>
<keyword evidence="8" id="KW-0863">Zinc-finger</keyword>
<evidence type="ECO:0000256" key="2">
    <source>
        <dbReference type="ARBA" id="ARBA00012429"/>
    </source>
</evidence>
<dbReference type="OrthoDB" id="63267at2759"/>
<dbReference type="STRING" id="94128.A0A2A3EI85"/>
<dbReference type="InterPro" id="IPR017441">
    <property type="entry name" value="Protein_kinase_ATP_BS"/>
</dbReference>
<evidence type="ECO:0000256" key="5">
    <source>
        <dbReference type="ARBA" id="ARBA00022679"/>
    </source>
</evidence>
<dbReference type="Pfam" id="PF00069">
    <property type="entry name" value="Pkinase"/>
    <property type="match status" value="1"/>
</dbReference>
<feature type="domain" description="Protein kinase" evidence="14">
    <location>
        <begin position="167"/>
        <end position="436"/>
    </location>
</feature>
<dbReference type="PROSITE" id="PS00107">
    <property type="entry name" value="PROTEIN_KINASE_ATP"/>
    <property type="match status" value="1"/>
</dbReference>
<keyword evidence="4" id="KW-0597">Phosphoprotein</keyword>
<dbReference type="GO" id="GO:0004697">
    <property type="term" value="F:diacylglycerol-dependent serine/threonine kinase activity"/>
    <property type="evidence" value="ECO:0007669"/>
    <property type="project" value="UniProtKB-EC"/>
</dbReference>
<feature type="region of interest" description="Disordered" evidence="13">
    <location>
        <begin position="127"/>
        <end position="157"/>
    </location>
</feature>
<reference evidence="17 18" key="1">
    <citation type="submission" date="2014-07" db="EMBL/GenBank/DDBJ databases">
        <title>Genomic and transcriptomic analysis on Apis cerana provide comprehensive insights into honey bee biology.</title>
        <authorList>
            <person name="Diao Q."/>
            <person name="Sun L."/>
            <person name="Zheng H."/>
            <person name="Zheng H."/>
            <person name="Xu S."/>
            <person name="Wang S."/>
            <person name="Zeng Z."/>
            <person name="Hu F."/>
            <person name="Su S."/>
            <person name="Wu J."/>
        </authorList>
    </citation>
    <scope>NUCLEOTIDE SEQUENCE [LARGE SCALE GENOMIC DNA]</scope>
    <source>
        <tissue evidence="17">Pupae without intestine</tissue>
    </source>
</reference>
<dbReference type="CDD" id="cd05588">
    <property type="entry name" value="STKc_aPKC"/>
    <property type="match status" value="1"/>
</dbReference>
<evidence type="ECO:0000256" key="4">
    <source>
        <dbReference type="ARBA" id="ARBA00022553"/>
    </source>
</evidence>
<dbReference type="SUPFAM" id="SSF57889">
    <property type="entry name" value="Cysteine-rich domain"/>
    <property type="match status" value="1"/>
</dbReference>
<dbReference type="SMART" id="SM00133">
    <property type="entry name" value="S_TK_X"/>
    <property type="match status" value="1"/>
</dbReference>
<evidence type="ECO:0000256" key="9">
    <source>
        <dbReference type="ARBA" id="ARBA00022777"/>
    </source>
</evidence>
<protein>
    <recommendedName>
        <fullName evidence="2">protein kinase C</fullName>
        <ecNumber evidence="2">2.7.11.13</ecNumber>
    </recommendedName>
</protein>
<evidence type="ECO:0000256" key="8">
    <source>
        <dbReference type="ARBA" id="ARBA00022771"/>
    </source>
</evidence>
<dbReference type="InterPro" id="IPR034659">
    <property type="entry name" value="Atypical_PKC"/>
</dbReference>
<dbReference type="GO" id="GO:0008270">
    <property type="term" value="F:zinc ion binding"/>
    <property type="evidence" value="ECO:0007669"/>
    <property type="project" value="UniProtKB-KW"/>
</dbReference>
<dbReference type="InterPro" id="IPR002219">
    <property type="entry name" value="PKC_DAG/PE"/>
</dbReference>
<evidence type="ECO:0000256" key="13">
    <source>
        <dbReference type="SAM" id="MobiDB-lite"/>
    </source>
</evidence>
<keyword evidence="6" id="KW-0479">Metal-binding</keyword>
<evidence type="ECO:0000256" key="11">
    <source>
        <dbReference type="ARBA" id="ARBA00022840"/>
    </source>
</evidence>
<keyword evidence="18" id="KW-1185">Reference proteome</keyword>
<keyword evidence="7 12" id="KW-0547">Nucleotide-binding</keyword>
<dbReference type="InterPro" id="IPR008271">
    <property type="entry name" value="Ser/Thr_kinase_AS"/>
</dbReference>
<evidence type="ECO:0000256" key="3">
    <source>
        <dbReference type="ARBA" id="ARBA00022527"/>
    </source>
</evidence>
<feature type="compositionally biased region" description="Basic and acidic residues" evidence="13">
    <location>
        <begin position="128"/>
        <end position="139"/>
    </location>
</feature>
<dbReference type="AlphaFoldDB" id="A0A2A3EI85"/>